<protein>
    <submittedName>
        <fullName evidence="1">Uncharacterized protein</fullName>
    </submittedName>
</protein>
<dbReference type="EMBL" id="JBHRYB010000001">
    <property type="protein sequence ID" value="MFC3678824.1"/>
    <property type="molecule type" value="Genomic_DNA"/>
</dbReference>
<dbReference type="Proteomes" id="UP001595722">
    <property type="component" value="Unassembled WGS sequence"/>
</dbReference>
<organism evidence="1 2">
    <name type="scientific">Bacterioplanoides pacificum</name>
    <dbReference type="NCBI Taxonomy" id="1171596"/>
    <lineage>
        <taxon>Bacteria</taxon>
        <taxon>Pseudomonadati</taxon>
        <taxon>Pseudomonadota</taxon>
        <taxon>Gammaproteobacteria</taxon>
        <taxon>Oceanospirillales</taxon>
        <taxon>Oceanospirillaceae</taxon>
        <taxon>Bacterioplanoides</taxon>
    </lineage>
</organism>
<evidence type="ECO:0000313" key="1">
    <source>
        <dbReference type="EMBL" id="MFC3678824.1"/>
    </source>
</evidence>
<keyword evidence="2" id="KW-1185">Reference proteome</keyword>
<dbReference type="RefSeq" id="WP_376864372.1">
    <property type="nucleotide sequence ID" value="NZ_JBHRYB010000001.1"/>
</dbReference>
<sequence length="214" mass="23741">MTVERKRRAVYTVLSDVAEGAELWQAMWCWQDRYAQKSQFELNGFLSDCQHLPAIARDRSGLYRRLISSMMLAESSLKPDPFDEMQAFAEKTLPPVQSPTAAAGDDWSLVVSHTLTGIFGALRSDTASAVGRYAMEQANRHRLQPELNYAFTLWLGNRQPLELAGVALAPIRQLLNYIYIALCETLGPVEADRVLSAAVGAVPAEGSLDARRLL</sequence>
<gene>
    <name evidence="1" type="ORF">ACFOMG_01700</name>
</gene>
<evidence type="ECO:0000313" key="2">
    <source>
        <dbReference type="Proteomes" id="UP001595722"/>
    </source>
</evidence>
<reference evidence="2" key="1">
    <citation type="journal article" date="2019" name="Int. J. Syst. Evol. Microbiol.">
        <title>The Global Catalogue of Microorganisms (GCM) 10K type strain sequencing project: providing services to taxonomists for standard genome sequencing and annotation.</title>
        <authorList>
            <consortium name="The Broad Institute Genomics Platform"/>
            <consortium name="The Broad Institute Genome Sequencing Center for Infectious Disease"/>
            <person name="Wu L."/>
            <person name="Ma J."/>
        </authorList>
    </citation>
    <scope>NUCLEOTIDE SEQUENCE [LARGE SCALE GENOMIC DNA]</scope>
    <source>
        <strain evidence="2">KCTC 42424</strain>
    </source>
</reference>
<proteinExistence type="predicted"/>
<name>A0ABV7VMV5_9GAMM</name>
<comment type="caution">
    <text evidence="1">The sequence shown here is derived from an EMBL/GenBank/DDBJ whole genome shotgun (WGS) entry which is preliminary data.</text>
</comment>
<accession>A0ABV7VMV5</accession>